<reference evidence="1" key="1">
    <citation type="submission" date="2016-02" db="EMBL/GenBank/DDBJ databases">
        <title>WGS assembly of Manihot esculenta.</title>
        <authorList>
            <person name="Bredeson J.V."/>
            <person name="Prochnik S.E."/>
            <person name="Lyons J.B."/>
            <person name="Schmutz J."/>
            <person name="Grimwood J."/>
            <person name="Vrebalov J."/>
            <person name="Bart R.S."/>
            <person name="Amuge T."/>
            <person name="Ferguson M.E."/>
            <person name="Green R."/>
            <person name="Putnam N."/>
            <person name="Stites J."/>
            <person name="Rounsley S."/>
            <person name="Rokhsar D.S."/>
        </authorList>
    </citation>
    <scope>NUCLEOTIDE SEQUENCE [LARGE SCALE GENOMIC DNA]</scope>
    <source>
        <tissue evidence="1">Leaf</tissue>
    </source>
</reference>
<accession>A0A2C9UUW8</accession>
<evidence type="ECO:0000313" key="1">
    <source>
        <dbReference type="EMBL" id="OAY34797.1"/>
    </source>
</evidence>
<organism evidence="1">
    <name type="scientific">Manihot esculenta</name>
    <name type="common">Cassava</name>
    <name type="synonym">Jatropha manihot</name>
    <dbReference type="NCBI Taxonomy" id="3983"/>
    <lineage>
        <taxon>Eukaryota</taxon>
        <taxon>Viridiplantae</taxon>
        <taxon>Streptophyta</taxon>
        <taxon>Embryophyta</taxon>
        <taxon>Tracheophyta</taxon>
        <taxon>Spermatophyta</taxon>
        <taxon>Magnoliopsida</taxon>
        <taxon>eudicotyledons</taxon>
        <taxon>Gunneridae</taxon>
        <taxon>Pentapetalae</taxon>
        <taxon>rosids</taxon>
        <taxon>fabids</taxon>
        <taxon>Malpighiales</taxon>
        <taxon>Euphorbiaceae</taxon>
        <taxon>Crotonoideae</taxon>
        <taxon>Manihoteae</taxon>
        <taxon>Manihot</taxon>
    </lineage>
</organism>
<dbReference type="EMBL" id="CM004398">
    <property type="protein sequence ID" value="OAY34797.1"/>
    <property type="molecule type" value="Genomic_DNA"/>
</dbReference>
<dbReference type="AlphaFoldDB" id="A0A2C9UUW8"/>
<protein>
    <submittedName>
        <fullName evidence="1">Uncharacterized protein</fullName>
    </submittedName>
</protein>
<sequence length="48" mass="5342">MFVLLSSTVSPPLTGMTANEVFFSIPISDRIIRQTYLTFEEATLSLGF</sequence>
<gene>
    <name evidence="1" type="ORF">MANES_12G048100</name>
</gene>
<name>A0A2C9UUW8_MANES</name>
<proteinExistence type="predicted"/>